<proteinExistence type="predicted"/>
<dbReference type="Pfam" id="PF13966">
    <property type="entry name" value="zf-RVT"/>
    <property type="match status" value="1"/>
</dbReference>
<gene>
    <name evidence="3" type="ORF">QYE76_060488</name>
</gene>
<evidence type="ECO:0000313" key="4">
    <source>
        <dbReference type="Proteomes" id="UP001231189"/>
    </source>
</evidence>
<accession>A0AAD8S0I9</accession>
<feature type="region of interest" description="Disordered" evidence="1">
    <location>
        <begin position="327"/>
        <end position="369"/>
    </location>
</feature>
<feature type="domain" description="Reverse transcriptase zinc-binding" evidence="2">
    <location>
        <begin position="110"/>
        <end position="193"/>
    </location>
</feature>
<dbReference type="AlphaFoldDB" id="A0AAD8S0I9"/>
<dbReference type="InterPro" id="IPR026960">
    <property type="entry name" value="RVT-Znf"/>
</dbReference>
<comment type="caution">
    <text evidence="3">The sequence shown here is derived from an EMBL/GenBank/DDBJ whole genome shotgun (WGS) entry which is preliminary data.</text>
</comment>
<evidence type="ECO:0000313" key="3">
    <source>
        <dbReference type="EMBL" id="KAK1642683.1"/>
    </source>
</evidence>
<reference evidence="3" key="1">
    <citation type="submission" date="2023-07" db="EMBL/GenBank/DDBJ databases">
        <title>A chromosome-level genome assembly of Lolium multiflorum.</title>
        <authorList>
            <person name="Chen Y."/>
            <person name="Copetti D."/>
            <person name="Kolliker R."/>
            <person name="Studer B."/>
        </authorList>
    </citation>
    <scope>NUCLEOTIDE SEQUENCE</scope>
    <source>
        <strain evidence="3">02402/16</strain>
        <tissue evidence="3">Leaf</tissue>
    </source>
</reference>
<organism evidence="3 4">
    <name type="scientific">Lolium multiflorum</name>
    <name type="common">Italian ryegrass</name>
    <name type="synonym">Lolium perenne subsp. multiflorum</name>
    <dbReference type="NCBI Taxonomy" id="4521"/>
    <lineage>
        <taxon>Eukaryota</taxon>
        <taxon>Viridiplantae</taxon>
        <taxon>Streptophyta</taxon>
        <taxon>Embryophyta</taxon>
        <taxon>Tracheophyta</taxon>
        <taxon>Spermatophyta</taxon>
        <taxon>Magnoliopsida</taxon>
        <taxon>Liliopsida</taxon>
        <taxon>Poales</taxon>
        <taxon>Poaceae</taxon>
        <taxon>BOP clade</taxon>
        <taxon>Pooideae</taxon>
        <taxon>Poodae</taxon>
        <taxon>Poeae</taxon>
        <taxon>Poeae Chloroplast Group 2 (Poeae type)</taxon>
        <taxon>Loliodinae</taxon>
        <taxon>Loliinae</taxon>
        <taxon>Lolium</taxon>
    </lineage>
</organism>
<evidence type="ECO:0000259" key="2">
    <source>
        <dbReference type="Pfam" id="PF13966"/>
    </source>
</evidence>
<dbReference type="EMBL" id="JAUUTY010000004">
    <property type="protein sequence ID" value="KAK1642683.1"/>
    <property type="molecule type" value="Genomic_DNA"/>
</dbReference>
<name>A0AAD8S0I9_LOLMU</name>
<feature type="compositionally biased region" description="Basic and acidic residues" evidence="1">
    <location>
        <begin position="359"/>
        <end position="369"/>
    </location>
</feature>
<keyword evidence="4" id="KW-1185">Reference proteome</keyword>
<sequence length="369" mass="42163">MLKYWVVAECLPLYRATTKVTVVFRTTTSFWHDRWLPGDPLAKRFAALFSHCTRPQASEATVASLSLDLQPRLSAVADVELRLVLQHLHATHLREGTDLRCMASSAAPDFSYREAYRLLSLVHPRDVSACRSWALRLPTKLRIFAYLADIDRLSTRPNMFYKSCAPSDVCVACPQVETRRHLFFDCYLAREIWRCVLVRIPPGSFSIWELPSPLSIPTPVWHASVAAVLWGLWKARNDLVFNANPATSTIVLRRVCDDLALSRYEIWNGLQMLFGVSDGIQDITRSSGMVRRIRFIYRKSLSKFGNDLVHLWKALECSRTFQKKSPWKVESRMDSTNPSRPTKGKGGVHGGLHHHGRPYRKEGEESHFP</sequence>
<dbReference type="Proteomes" id="UP001231189">
    <property type="component" value="Unassembled WGS sequence"/>
</dbReference>
<evidence type="ECO:0000256" key="1">
    <source>
        <dbReference type="SAM" id="MobiDB-lite"/>
    </source>
</evidence>
<protein>
    <recommendedName>
        <fullName evidence="2">Reverse transcriptase zinc-binding domain-containing protein</fullName>
    </recommendedName>
</protein>